<dbReference type="InterPro" id="IPR050977">
    <property type="entry name" value="Fungal_Meroterpenoid_Isomerase"/>
</dbReference>
<protein>
    <submittedName>
        <fullName evidence="1">Uncharacterized protein</fullName>
    </submittedName>
</protein>
<organism evidence="1 2">
    <name type="scientific">Mollisia scopiformis</name>
    <name type="common">Conifer needle endophyte fungus</name>
    <name type="synonym">Phialocephala scopiformis</name>
    <dbReference type="NCBI Taxonomy" id="149040"/>
    <lineage>
        <taxon>Eukaryota</taxon>
        <taxon>Fungi</taxon>
        <taxon>Dikarya</taxon>
        <taxon>Ascomycota</taxon>
        <taxon>Pezizomycotina</taxon>
        <taxon>Leotiomycetes</taxon>
        <taxon>Helotiales</taxon>
        <taxon>Mollisiaceae</taxon>
        <taxon>Mollisia</taxon>
    </lineage>
</organism>
<name>A0A132BBC0_MOLSC</name>
<dbReference type="RefSeq" id="XP_018063654.1">
    <property type="nucleotide sequence ID" value="XM_018216079.1"/>
</dbReference>
<evidence type="ECO:0000313" key="1">
    <source>
        <dbReference type="EMBL" id="KUJ09299.1"/>
    </source>
</evidence>
<keyword evidence="2" id="KW-1185">Reference proteome</keyword>
<proteinExistence type="predicted"/>
<dbReference type="EMBL" id="KQ947432">
    <property type="protein sequence ID" value="KUJ09299.1"/>
    <property type="molecule type" value="Genomic_DNA"/>
</dbReference>
<dbReference type="InParanoid" id="A0A132BBC0"/>
<dbReference type="GeneID" id="28825805"/>
<dbReference type="PANTHER" id="PTHR39598">
    <property type="entry name" value="AUSTINOL SYNTHESIS PROTEIN F-RELATED"/>
    <property type="match status" value="1"/>
</dbReference>
<dbReference type="KEGG" id="psco:LY89DRAFT_690345"/>
<reference evidence="1 2" key="1">
    <citation type="submission" date="2015-10" db="EMBL/GenBank/DDBJ databases">
        <title>Full genome of DAOMC 229536 Phialocephala scopiformis, a fungal endophyte of spruce producing the potent anti-insectan compound rugulosin.</title>
        <authorList>
            <consortium name="DOE Joint Genome Institute"/>
            <person name="Walker A.K."/>
            <person name="Frasz S.L."/>
            <person name="Seifert K.A."/>
            <person name="Miller J.D."/>
            <person name="Mondo S.J."/>
            <person name="Labutti K."/>
            <person name="Lipzen A."/>
            <person name="Dockter R."/>
            <person name="Kennedy M."/>
            <person name="Grigoriev I.V."/>
            <person name="Spatafora J.W."/>
        </authorList>
    </citation>
    <scope>NUCLEOTIDE SEQUENCE [LARGE SCALE GENOMIC DNA]</scope>
    <source>
        <strain evidence="1 2">CBS 120377</strain>
    </source>
</reference>
<dbReference type="Proteomes" id="UP000070700">
    <property type="component" value="Unassembled WGS sequence"/>
</dbReference>
<dbReference type="AlphaFoldDB" id="A0A132BBC0"/>
<evidence type="ECO:0000313" key="2">
    <source>
        <dbReference type="Proteomes" id="UP000070700"/>
    </source>
</evidence>
<sequence length="159" mass="18416">MSSKRRETALAFLAAFETLDADAHLSLRTQNCLNIFRPAAQPAPLANPEFGAHINRLKTVIERFPVWPKEVMEDEKQNRVIIWAEGELVIKKEFRDEGLSEQQWIYRGEYMFVCSMDESGEKMERVVEFLDSKAAEQGRSLIRRARANLERLEKEGSEK</sequence>
<gene>
    <name evidence="1" type="ORF">LY89DRAFT_690345</name>
</gene>
<dbReference type="PANTHER" id="PTHR39598:SF1">
    <property type="entry name" value="AUSTINOID BIOSYNTHESIS CLUSTERS PROTEIN F-RELATED"/>
    <property type="match status" value="1"/>
</dbReference>
<dbReference type="OrthoDB" id="3758478at2759"/>
<accession>A0A132BBC0</accession>